<keyword evidence="7 9" id="KW-0472">Membrane</keyword>
<dbReference type="InterPro" id="IPR008152">
    <property type="entry name" value="Clathrin_a/b/g-adaptin_app_Ig"/>
</dbReference>
<evidence type="ECO:0000256" key="6">
    <source>
        <dbReference type="ARBA" id="ARBA00023034"/>
    </source>
</evidence>
<organism evidence="11 12">
    <name type="scientific">Tritrichomonas musculus</name>
    <dbReference type="NCBI Taxonomy" id="1915356"/>
    <lineage>
        <taxon>Eukaryota</taxon>
        <taxon>Metamonada</taxon>
        <taxon>Parabasalia</taxon>
        <taxon>Tritrichomonadida</taxon>
        <taxon>Tritrichomonadidae</taxon>
        <taxon>Tritrichomonas</taxon>
    </lineage>
</organism>
<dbReference type="Gene3D" id="2.60.40.1230">
    <property type="match status" value="1"/>
</dbReference>
<sequence length="773" mass="86188">MKSSYQDFVDSVEGASSYEKKSSIRGSELAKIRNRIKLADCPGRPRIVAKLIYLEMEGENTSFGQIEIVSLMANPYYPYKWIGYIGAGVLTDSNSDMAILMIQTITRDIENKKNPKIQILGLSAVANIGGSQLITAAIPSIQKALTSKYMSVVKCAASAALRSVRECPEFFETFRKDVPKLLNFKDHSVILSAVNLALEMLDKVPSVREKWKGFTRPFIDLLSDLKHNPPTKETEYHLFNDPFLQCRALRALGKIHSRCNELDGILQEIITDLDCHSNTGRSILIEATETIKKVAKSQSLKTLAINQIGRLLELKNSAVIYSALSAFSKLLLTSNNNDNADNSTNGALMMIDRTSADSVAMQRYRSQIVRCLDHPDISIRRRALDVVSAIINEDNVTKLVPEVFQFMQLVDNDFRGEIIPKLYAAIQRFSPDDAWNIDSTLHIIIDNPLFIGNDIITSYCSILADKPELRYVALDSIENVLSFYPTNQPLLQIASFSIGEYEARQENISDAIKSFNEVITSQPKLNGRTISSILVCLAKLAFKGGKVNEVTKIITKYARDNRLDVQQRAGEMIRLLTSSSNLSYILAPMNEEDAAEQAQNHIDNDDQDSIQNQTSSSLINLNDNYDEGGEDKKETLLDLLDSDIPTNSSTQMKKKLPNGAFLAFEQDEFAAYFEVQKNPKNQREVAIRVSYYNKSQIQLNKFNVAFAVSGNWKFSSQPPSGNVLPPAGGSPITQILFLSNNGNSGSQLSMKAQVSYLFRSQPITEICQVNTVI</sequence>
<comment type="subcellular location">
    <subcellularLocation>
        <location evidence="1">Cytoplasmic vesicle membrane</location>
    </subcellularLocation>
    <subcellularLocation>
        <location evidence="2">Golgi apparatus</location>
    </subcellularLocation>
</comment>
<evidence type="ECO:0000256" key="5">
    <source>
        <dbReference type="ARBA" id="ARBA00022927"/>
    </source>
</evidence>
<dbReference type="EMBL" id="JAPFFF010000011">
    <property type="protein sequence ID" value="KAK8878638.1"/>
    <property type="molecule type" value="Genomic_DNA"/>
</dbReference>
<comment type="similarity">
    <text evidence="3 9">Belongs to the adaptor complexes large subunit family.</text>
</comment>
<dbReference type="InterPro" id="IPR016024">
    <property type="entry name" value="ARM-type_fold"/>
</dbReference>
<dbReference type="InterPro" id="IPR013041">
    <property type="entry name" value="Clathrin_app_Ig-like_sf"/>
</dbReference>
<keyword evidence="8 9" id="KW-0968">Cytoplasmic vesicle</keyword>
<dbReference type="Proteomes" id="UP001470230">
    <property type="component" value="Unassembled WGS sequence"/>
</dbReference>
<keyword evidence="4 9" id="KW-0813">Transport</keyword>
<name>A0ABR2JL49_9EUKA</name>
<evidence type="ECO:0000313" key="12">
    <source>
        <dbReference type="Proteomes" id="UP001470230"/>
    </source>
</evidence>
<dbReference type="InterPro" id="IPR050840">
    <property type="entry name" value="Adaptor_Complx_Large_Subunit"/>
</dbReference>
<accession>A0ABR2JL49</accession>
<proteinExistence type="inferred from homology"/>
<gene>
    <name evidence="11" type="ORF">M9Y10_005418</name>
</gene>
<dbReference type="InterPro" id="IPR008153">
    <property type="entry name" value="GAE_dom"/>
</dbReference>
<evidence type="ECO:0000256" key="7">
    <source>
        <dbReference type="ARBA" id="ARBA00023136"/>
    </source>
</evidence>
<protein>
    <recommendedName>
        <fullName evidence="9">AP-1 complex subunit gamma</fullName>
    </recommendedName>
</protein>
<evidence type="ECO:0000256" key="8">
    <source>
        <dbReference type="ARBA" id="ARBA00023329"/>
    </source>
</evidence>
<dbReference type="InterPro" id="IPR017107">
    <property type="entry name" value="AP1_complex_gsu"/>
</dbReference>
<dbReference type="SUPFAM" id="SSF49348">
    <property type="entry name" value="Clathrin adaptor appendage domain"/>
    <property type="match status" value="1"/>
</dbReference>
<dbReference type="InterPro" id="IPR011989">
    <property type="entry name" value="ARM-like"/>
</dbReference>
<dbReference type="Pfam" id="PF01602">
    <property type="entry name" value="Adaptin_N"/>
    <property type="match status" value="1"/>
</dbReference>
<keyword evidence="6 9" id="KW-0333">Golgi apparatus</keyword>
<dbReference type="SMART" id="SM00809">
    <property type="entry name" value="Alpha_adaptinC2"/>
    <property type="match status" value="1"/>
</dbReference>
<comment type="caution">
    <text evidence="11">The sequence shown here is derived from an EMBL/GenBank/DDBJ whole genome shotgun (WGS) entry which is preliminary data.</text>
</comment>
<evidence type="ECO:0000256" key="4">
    <source>
        <dbReference type="ARBA" id="ARBA00022448"/>
    </source>
</evidence>
<keyword evidence="5 9" id="KW-0653">Protein transport</keyword>
<feature type="domain" description="GAE" evidence="10">
    <location>
        <begin position="656"/>
        <end position="773"/>
    </location>
</feature>
<evidence type="ECO:0000256" key="1">
    <source>
        <dbReference type="ARBA" id="ARBA00004156"/>
    </source>
</evidence>
<keyword evidence="12" id="KW-1185">Reference proteome</keyword>
<dbReference type="PIRSF" id="PIRSF037094">
    <property type="entry name" value="AP1_complex_gamma"/>
    <property type="match status" value="1"/>
</dbReference>
<dbReference type="SUPFAM" id="SSF48371">
    <property type="entry name" value="ARM repeat"/>
    <property type="match status" value="1"/>
</dbReference>
<dbReference type="PANTHER" id="PTHR22780">
    <property type="entry name" value="ADAPTIN, ALPHA/GAMMA/EPSILON"/>
    <property type="match status" value="1"/>
</dbReference>
<evidence type="ECO:0000256" key="2">
    <source>
        <dbReference type="ARBA" id="ARBA00004555"/>
    </source>
</evidence>
<dbReference type="Pfam" id="PF02883">
    <property type="entry name" value="Alpha_adaptinC2"/>
    <property type="match status" value="1"/>
</dbReference>
<evidence type="ECO:0000313" key="11">
    <source>
        <dbReference type="EMBL" id="KAK8878638.1"/>
    </source>
</evidence>
<dbReference type="Gene3D" id="1.25.10.10">
    <property type="entry name" value="Leucine-rich Repeat Variant"/>
    <property type="match status" value="1"/>
</dbReference>
<dbReference type="InterPro" id="IPR002553">
    <property type="entry name" value="Clathrin/coatomer_adapt-like_N"/>
</dbReference>
<dbReference type="PROSITE" id="PS50180">
    <property type="entry name" value="GAE"/>
    <property type="match status" value="1"/>
</dbReference>
<evidence type="ECO:0000259" key="10">
    <source>
        <dbReference type="PROSITE" id="PS50180"/>
    </source>
</evidence>
<evidence type="ECO:0000256" key="9">
    <source>
        <dbReference type="PIRNR" id="PIRNR037094"/>
    </source>
</evidence>
<reference evidence="11 12" key="1">
    <citation type="submission" date="2024-04" db="EMBL/GenBank/DDBJ databases">
        <title>Tritrichomonas musculus Genome.</title>
        <authorList>
            <person name="Alves-Ferreira E."/>
            <person name="Grigg M."/>
            <person name="Lorenzi H."/>
            <person name="Galac M."/>
        </authorList>
    </citation>
    <scope>NUCLEOTIDE SEQUENCE [LARGE SCALE GENOMIC DNA]</scope>
    <source>
        <strain evidence="11 12">EAF2021</strain>
    </source>
</reference>
<evidence type="ECO:0000256" key="3">
    <source>
        <dbReference type="ARBA" id="ARBA00006613"/>
    </source>
</evidence>